<gene>
    <name evidence="3" type="ORF">CHI95_04360</name>
    <name evidence="2" type="ORF">GHA_02320</name>
</gene>
<proteinExistence type="predicted"/>
<dbReference type="Proteomes" id="UP000216001">
    <property type="component" value="Unassembled WGS sequence"/>
</dbReference>
<feature type="compositionally biased region" description="Basic and acidic residues" evidence="1">
    <location>
        <begin position="346"/>
        <end position="358"/>
    </location>
</feature>
<dbReference type="EMBL" id="CAHPSF010000005">
    <property type="protein sequence ID" value="CAB5696844.1"/>
    <property type="molecule type" value="Genomic_DNA"/>
</dbReference>
<sequence length="386" mass="40828">MTPIMTQPVIANKAVFNAEALGNKKEISVSTHPSARQEINLASLPQLTPAEFSDKPVLKSPSSGEIMPEQLMGALSELDSDEIEKAAIRLSACPPKLANELHHIFKNAEQKAIESISSAKTSEYIGIISSDIIVEISKLIRKVASEIKISDRQLNAAFNILSGKMVAAAATSTIKEGKKMMESAMINFGVSLGVSGLGAAFQAKSLHTQNKSINTNLKTGTNNINAGNKLNGHASELTGKNNGSTVLKGKDGSTIELVDQATAGQKTLVAKNMQNAADSTKAHGQNQLNDHNNIVTKESVKRGVAEQGARLSDSAGNMAGSASQAGAKAESASAMIEQETSSAARKVSENAEKTMSESTELLKKMDEALRDIRDSKTRTFQAAIRG</sequence>
<reference evidence="2" key="2">
    <citation type="submission" date="2020-05" db="EMBL/GenBank/DDBJ databases">
        <authorList>
            <person name="Delgado-Blas J."/>
        </authorList>
    </citation>
    <scope>NUCLEOTIDE SEQUENCE</scope>
    <source>
        <strain evidence="2">BB1453</strain>
    </source>
</reference>
<organism evidence="3 4">
    <name type="scientific">Providencia rettgeri</name>
    <dbReference type="NCBI Taxonomy" id="587"/>
    <lineage>
        <taxon>Bacteria</taxon>
        <taxon>Pseudomonadati</taxon>
        <taxon>Pseudomonadota</taxon>
        <taxon>Gammaproteobacteria</taxon>
        <taxon>Enterobacterales</taxon>
        <taxon>Morganellaceae</taxon>
        <taxon>Providencia</taxon>
    </lineage>
</organism>
<reference evidence="3 4" key="1">
    <citation type="submission" date="2017-07" db="EMBL/GenBank/DDBJ databases">
        <title>blaIMP-27 on transferable plasmids in Proteus mirabilis and Providencia rettgeri.</title>
        <authorList>
            <person name="Potter R."/>
        </authorList>
    </citation>
    <scope>NUCLEOTIDE SEQUENCE [LARGE SCALE GENOMIC DNA]</scope>
    <source>
        <strain evidence="3 4">PR1</strain>
    </source>
</reference>
<evidence type="ECO:0000313" key="4">
    <source>
        <dbReference type="Proteomes" id="UP000216001"/>
    </source>
</evidence>
<evidence type="ECO:0000313" key="3">
    <source>
        <dbReference type="EMBL" id="OZS75946.1"/>
    </source>
</evidence>
<dbReference type="RefSeq" id="WP_094960858.1">
    <property type="nucleotide sequence ID" value="NZ_ABDWLN020000001.1"/>
</dbReference>
<dbReference type="AlphaFoldDB" id="A0A264VX59"/>
<dbReference type="Proteomes" id="UP000834611">
    <property type="component" value="Unassembled WGS sequence"/>
</dbReference>
<comment type="caution">
    <text evidence="3">The sequence shown here is derived from an EMBL/GenBank/DDBJ whole genome shotgun (WGS) entry which is preliminary data.</text>
</comment>
<dbReference type="EMBL" id="NOWC01000003">
    <property type="protein sequence ID" value="OZS75946.1"/>
    <property type="molecule type" value="Genomic_DNA"/>
</dbReference>
<name>A0A264VX59_PRORE</name>
<feature type="region of interest" description="Disordered" evidence="1">
    <location>
        <begin position="310"/>
        <end position="358"/>
    </location>
</feature>
<protein>
    <submittedName>
        <fullName evidence="2">Type III secretion target, IpaC/SipC family</fullName>
    </submittedName>
</protein>
<evidence type="ECO:0000256" key="1">
    <source>
        <dbReference type="SAM" id="MobiDB-lite"/>
    </source>
</evidence>
<dbReference type="PRINTS" id="PR01608">
    <property type="entry name" value="BACINVASINC"/>
</dbReference>
<accession>A0A264VX59</accession>
<evidence type="ECO:0000313" key="2">
    <source>
        <dbReference type="EMBL" id="CAB5696844.1"/>
    </source>
</evidence>